<protein>
    <recommendedName>
        <fullName evidence="4">DUF4837 domain-containing protein</fullName>
    </recommendedName>
</protein>
<dbReference type="Pfam" id="PF16125">
    <property type="entry name" value="DUF4837"/>
    <property type="match status" value="1"/>
</dbReference>
<evidence type="ECO:0000256" key="1">
    <source>
        <dbReference type="SAM" id="SignalP"/>
    </source>
</evidence>
<reference evidence="2 3" key="1">
    <citation type="journal article" date="2015" name="Microbiome">
        <title>Genomic resolution of linkages in carbon, nitrogen, and sulfur cycling among widespread estuary sediment bacteria.</title>
        <authorList>
            <person name="Baker B.J."/>
            <person name="Lazar C.S."/>
            <person name="Teske A.P."/>
            <person name="Dick G.J."/>
        </authorList>
    </citation>
    <scope>NUCLEOTIDE SEQUENCE [LARGE SCALE GENOMIC DNA]</scope>
    <source>
        <strain evidence="2">DG_78</strain>
    </source>
</reference>
<comment type="caution">
    <text evidence="2">The sequence shown here is derived from an EMBL/GenBank/DDBJ whole genome shotgun (WGS) entry which is preliminary data.</text>
</comment>
<gene>
    <name evidence="2" type="ORF">AMJ52_04845</name>
</gene>
<keyword evidence="1" id="KW-0732">Signal</keyword>
<sequence>MKKSIVFVLFLCLLFSCAKIPPNVGKSREVVVVASKINEPLIVNTLQIYNYVPQKEELFSFIFTADTTFKNYNKFHTILLYGSLDDKFISTLLNPEAREATKNDTFTLFKLNNLWAKGQLAIVLAVSELRYIESGIKKYSTLISKILNDNYYDRIKQNYYTEAMDSKINVHLKNFGITFDFQKGWMIDSTYSNENFICIHAHFPDRSIFFYKEKLKGYLTDSIVIDKRNLLTKKYYNGDYVLKELTAAENIEFRAMKGIRLRGVWQNDSLVAGGPFISYFLVNSDSLYVIDGMIFHPGERKSDYLTKIEVIMNSVNIMHP</sequence>
<dbReference type="Proteomes" id="UP000051012">
    <property type="component" value="Unassembled WGS sequence"/>
</dbReference>
<dbReference type="EMBL" id="LJNI01000051">
    <property type="protein sequence ID" value="KPJ72864.1"/>
    <property type="molecule type" value="Genomic_DNA"/>
</dbReference>
<feature type="chain" id="PRO_5006640605" description="DUF4837 domain-containing protein" evidence="1">
    <location>
        <begin position="19"/>
        <end position="320"/>
    </location>
</feature>
<dbReference type="PROSITE" id="PS51257">
    <property type="entry name" value="PROKAR_LIPOPROTEIN"/>
    <property type="match status" value="1"/>
</dbReference>
<feature type="signal peptide" evidence="1">
    <location>
        <begin position="1"/>
        <end position="18"/>
    </location>
</feature>
<evidence type="ECO:0008006" key="4">
    <source>
        <dbReference type="Google" id="ProtNLM"/>
    </source>
</evidence>
<evidence type="ECO:0000313" key="2">
    <source>
        <dbReference type="EMBL" id="KPJ72864.1"/>
    </source>
</evidence>
<name>A0A0S7YDU2_UNCT6</name>
<organism evidence="2 3">
    <name type="scientific">candidate division TA06 bacterium DG_78</name>
    <dbReference type="NCBI Taxonomy" id="1703772"/>
    <lineage>
        <taxon>Bacteria</taxon>
        <taxon>Bacteria division TA06</taxon>
    </lineage>
</organism>
<evidence type="ECO:0000313" key="3">
    <source>
        <dbReference type="Proteomes" id="UP000051012"/>
    </source>
</evidence>
<proteinExistence type="predicted"/>
<dbReference type="AlphaFoldDB" id="A0A0S7YDU2"/>
<dbReference type="InterPro" id="IPR032286">
    <property type="entry name" value="DUF4837"/>
</dbReference>
<accession>A0A0S7YDU2</accession>